<dbReference type="EMBL" id="CAJVPZ010041344">
    <property type="protein sequence ID" value="CAG8761479.1"/>
    <property type="molecule type" value="Genomic_DNA"/>
</dbReference>
<feature type="non-terminal residue" evidence="1">
    <location>
        <position position="129"/>
    </location>
</feature>
<proteinExistence type="predicted"/>
<gene>
    <name evidence="1" type="ORF">RFULGI_LOCUS14345</name>
</gene>
<sequence length="129" mass="14685">MAESDVKYFNLSEDKSVLSVKVSENLINEWFENKHRKLSLFICLDISGSMAGSGLTQAKKAILYLLDGLFTGGILSEKDVTCFFYQSYCEVVRFADKPNLRWNNGGIQEYFDCVHSYGGKFSELIHPFM</sequence>
<comment type="caution">
    <text evidence="1">The sequence shown here is derived from an EMBL/GenBank/DDBJ whole genome shotgun (WGS) entry which is preliminary data.</text>
</comment>
<reference evidence="1" key="1">
    <citation type="submission" date="2021-06" db="EMBL/GenBank/DDBJ databases">
        <authorList>
            <person name="Kallberg Y."/>
            <person name="Tangrot J."/>
            <person name="Rosling A."/>
        </authorList>
    </citation>
    <scope>NUCLEOTIDE SEQUENCE</scope>
    <source>
        <strain evidence="1">IN212</strain>
    </source>
</reference>
<accession>A0A9N9J1K5</accession>
<evidence type="ECO:0000313" key="2">
    <source>
        <dbReference type="Proteomes" id="UP000789396"/>
    </source>
</evidence>
<name>A0A9N9J1K5_9GLOM</name>
<dbReference type="InterPro" id="IPR036465">
    <property type="entry name" value="vWFA_dom_sf"/>
</dbReference>
<protein>
    <submittedName>
        <fullName evidence="1">11593_t:CDS:1</fullName>
    </submittedName>
</protein>
<evidence type="ECO:0000313" key="1">
    <source>
        <dbReference type="EMBL" id="CAG8761479.1"/>
    </source>
</evidence>
<dbReference type="AlphaFoldDB" id="A0A9N9J1K5"/>
<keyword evidence="2" id="KW-1185">Reference proteome</keyword>
<dbReference type="SUPFAM" id="SSF53300">
    <property type="entry name" value="vWA-like"/>
    <property type="match status" value="1"/>
</dbReference>
<dbReference type="OrthoDB" id="299997at2759"/>
<organism evidence="1 2">
    <name type="scientific">Racocetra fulgida</name>
    <dbReference type="NCBI Taxonomy" id="60492"/>
    <lineage>
        <taxon>Eukaryota</taxon>
        <taxon>Fungi</taxon>
        <taxon>Fungi incertae sedis</taxon>
        <taxon>Mucoromycota</taxon>
        <taxon>Glomeromycotina</taxon>
        <taxon>Glomeromycetes</taxon>
        <taxon>Diversisporales</taxon>
        <taxon>Gigasporaceae</taxon>
        <taxon>Racocetra</taxon>
    </lineage>
</organism>
<dbReference type="Proteomes" id="UP000789396">
    <property type="component" value="Unassembled WGS sequence"/>
</dbReference>